<reference evidence="2" key="1">
    <citation type="journal article" date="2017" name="Front. Plant Sci.">
        <title>Climate Clever Clovers: New Paradigm to Reduce the Environmental Footprint of Ruminants by Breeding Low Methanogenic Forages Utilizing Haplotype Variation.</title>
        <authorList>
            <person name="Kaur P."/>
            <person name="Appels R."/>
            <person name="Bayer P.E."/>
            <person name="Keeble-Gagnere G."/>
            <person name="Wang J."/>
            <person name="Hirakawa H."/>
            <person name="Shirasawa K."/>
            <person name="Vercoe P."/>
            <person name="Stefanova K."/>
            <person name="Durmic Z."/>
            <person name="Nichols P."/>
            <person name="Revell C."/>
            <person name="Isobe S.N."/>
            <person name="Edwards D."/>
            <person name="Erskine W."/>
        </authorList>
    </citation>
    <scope>NUCLEOTIDE SEQUENCE [LARGE SCALE GENOMIC DNA]</scope>
    <source>
        <strain evidence="2">cv. Daliak</strain>
    </source>
</reference>
<sequence length="63" mass="7054">MGSRPEVVAPPEIFYGNDTSRKYTSCACYDIALELEVEGDLLLGDMGQVQNTDLMSKTIKEFY</sequence>
<organism evidence="1 2">
    <name type="scientific">Trifolium subterraneum</name>
    <name type="common">Subterranean clover</name>
    <dbReference type="NCBI Taxonomy" id="3900"/>
    <lineage>
        <taxon>Eukaryota</taxon>
        <taxon>Viridiplantae</taxon>
        <taxon>Streptophyta</taxon>
        <taxon>Embryophyta</taxon>
        <taxon>Tracheophyta</taxon>
        <taxon>Spermatophyta</taxon>
        <taxon>Magnoliopsida</taxon>
        <taxon>eudicotyledons</taxon>
        <taxon>Gunneridae</taxon>
        <taxon>Pentapetalae</taxon>
        <taxon>rosids</taxon>
        <taxon>fabids</taxon>
        <taxon>Fabales</taxon>
        <taxon>Fabaceae</taxon>
        <taxon>Papilionoideae</taxon>
        <taxon>50 kb inversion clade</taxon>
        <taxon>NPAAA clade</taxon>
        <taxon>Hologalegina</taxon>
        <taxon>IRL clade</taxon>
        <taxon>Trifolieae</taxon>
        <taxon>Trifolium</taxon>
    </lineage>
</organism>
<gene>
    <name evidence="1" type="ORF">TSUD_260060</name>
</gene>
<name>A0A2Z6MJZ4_TRISU</name>
<proteinExistence type="predicted"/>
<keyword evidence="2" id="KW-1185">Reference proteome</keyword>
<dbReference type="AlphaFoldDB" id="A0A2Z6MJZ4"/>
<evidence type="ECO:0000313" key="1">
    <source>
        <dbReference type="EMBL" id="GAU25572.1"/>
    </source>
</evidence>
<evidence type="ECO:0000313" key="2">
    <source>
        <dbReference type="Proteomes" id="UP000242715"/>
    </source>
</evidence>
<protein>
    <submittedName>
        <fullName evidence="1">Uncharacterized protein</fullName>
    </submittedName>
</protein>
<accession>A0A2Z6MJZ4</accession>
<dbReference type="Proteomes" id="UP000242715">
    <property type="component" value="Unassembled WGS sequence"/>
</dbReference>
<dbReference type="EMBL" id="DF973315">
    <property type="protein sequence ID" value="GAU25572.1"/>
    <property type="molecule type" value="Genomic_DNA"/>
</dbReference>